<dbReference type="Proteomes" id="UP000256661">
    <property type="component" value="Unassembled WGS sequence"/>
</dbReference>
<keyword evidence="2" id="KW-1185">Reference proteome</keyword>
<dbReference type="EMBL" id="QTTT01000001">
    <property type="protein sequence ID" value="REF00898.1"/>
    <property type="molecule type" value="Genomic_DNA"/>
</dbReference>
<evidence type="ECO:0000313" key="1">
    <source>
        <dbReference type="EMBL" id="REF00898.1"/>
    </source>
</evidence>
<reference evidence="1 2" key="1">
    <citation type="submission" date="2018-08" db="EMBL/GenBank/DDBJ databases">
        <title>Sequencing the genomes of 1000 actinobacteria strains.</title>
        <authorList>
            <person name="Klenk H.-P."/>
        </authorList>
    </citation>
    <scope>NUCLEOTIDE SEQUENCE [LARGE SCALE GENOMIC DNA]</scope>
    <source>
        <strain evidence="1 2">DSM 43927</strain>
    </source>
</reference>
<name>A0A3D9SZ88_9ACTN</name>
<organism evidence="1 2">
    <name type="scientific">Thermomonospora umbrina</name>
    <dbReference type="NCBI Taxonomy" id="111806"/>
    <lineage>
        <taxon>Bacteria</taxon>
        <taxon>Bacillati</taxon>
        <taxon>Actinomycetota</taxon>
        <taxon>Actinomycetes</taxon>
        <taxon>Streptosporangiales</taxon>
        <taxon>Thermomonosporaceae</taxon>
        <taxon>Thermomonospora</taxon>
    </lineage>
</organism>
<comment type="caution">
    <text evidence="1">The sequence shown here is derived from an EMBL/GenBank/DDBJ whole genome shotgun (WGS) entry which is preliminary data.</text>
</comment>
<evidence type="ECO:0000313" key="2">
    <source>
        <dbReference type="Proteomes" id="UP000256661"/>
    </source>
</evidence>
<proteinExistence type="predicted"/>
<accession>A0A3D9SZ88</accession>
<dbReference type="SUPFAM" id="SSF56059">
    <property type="entry name" value="Glutathione synthetase ATP-binding domain-like"/>
    <property type="match status" value="1"/>
</dbReference>
<protein>
    <recommendedName>
        <fullName evidence="3">ATP-grasp domain-containing protein</fullName>
    </recommendedName>
</protein>
<gene>
    <name evidence="1" type="ORF">DFJ69_6493</name>
</gene>
<evidence type="ECO:0008006" key="3">
    <source>
        <dbReference type="Google" id="ProtNLM"/>
    </source>
</evidence>
<sequence>MREALFRAAQRGSWAGSDEELVGGRQSEALTRRVWGRSWRPVPGPVRRRCPVPGGVVVWPYPRGSSATVDRANCADLFVRSRPGCRVMTEETFRDDKLDGAADGDRVVLFCPWDVLVPRMRCRDGGRLLVDDRPVAAVAGEAMAGVLARAGVLGCGARRGARALRVPGIDGGDTRFVNGTGIVLVKAAQPVLFEGARADLAELGAAPTPFRVAWDRGEVLAAADAFFGRGDGVVLRPAVSSHGAGVMFAGPDGPGGGRPAVEAALEAMRAAVPAQADPFPVTVSTFVESRKVDGRVCDVRMFVVGGPAAPPDTPDPCAPTAGAGGRGGWGLRSLPGPVRPAAAPFADRDRLDAATCLTCAGPGEGRMALTDPGVRGELGLDEAAVERLGRAATLLWARALAEQRALTGARPPFAYGSVDFLIDVDGRAVPVAMNGAGAGGHAGVHPLFGDAFAHGMSAALRTVGL</sequence>
<dbReference type="AlphaFoldDB" id="A0A3D9SZ88"/>
<dbReference type="RefSeq" id="WP_147312539.1">
    <property type="nucleotide sequence ID" value="NZ_QTTT01000001.1"/>
</dbReference>